<sequence>MPIYFAVSHLAQLSALEVHKLYKLRVDIFVHEQKTPYAEIDDADALDTTFHVLNWDADKNLIATARVYPCVIEGKDMVQIGRVCVAENHRHQGIGEELMRQTMRLADEQFPGLDVFLEAQTKQRDFYEGFGFEAVGEEFTIEGVPHLPMLKKSQ</sequence>
<dbReference type="Pfam" id="PF13673">
    <property type="entry name" value="Acetyltransf_10"/>
    <property type="match status" value="1"/>
</dbReference>
<evidence type="ECO:0000259" key="1">
    <source>
        <dbReference type="PROSITE" id="PS51186"/>
    </source>
</evidence>
<dbReference type="PROSITE" id="PS51186">
    <property type="entry name" value="GNAT"/>
    <property type="match status" value="1"/>
</dbReference>
<dbReference type="PANTHER" id="PTHR13355:SF11">
    <property type="entry name" value="GLUCOSAMINE 6-PHOSPHATE N-ACETYLTRANSFERASE"/>
    <property type="match status" value="1"/>
</dbReference>
<feature type="domain" description="N-acetyltransferase" evidence="1">
    <location>
        <begin position="8"/>
        <end position="154"/>
    </location>
</feature>
<dbReference type="RefSeq" id="WP_006062331.1">
    <property type="nucleotide sequence ID" value="NZ_KB290824.1"/>
</dbReference>
<dbReference type="EMBL" id="AMEM01000041">
    <property type="protein sequence ID" value="EKX87751.1"/>
    <property type="molecule type" value="Genomic_DNA"/>
</dbReference>
<dbReference type="GeneID" id="84898006"/>
<organism evidence="2 3">
    <name type="scientific">Corynebacterium durum F0235</name>
    <dbReference type="NCBI Taxonomy" id="1035195"/>
    <lineage>
        <taxon>Bacteria</taxon>
        <taxon>Bacillati</taxon>
        <taxon>Actinomycetota</taxon>
        <taxon>Actinomycetes</taxon>
        <taxon>Mycobacteriales</taxon>
        <taxon>Corynebacteriaceae</taxon>
        <taxon>Corynebacterium</taxon>
    </lineage>
</organism>
<dbReference type="Proteomes" id="UP000010445">
    <property type="component" value="Unassembled WGS sequence"/>
</dbReference>
<dbReference type="InterPro" id="IPR016181">
    <property type="entry name" value="Acyl_CoA_acyltransferase"/>
</dbReference>
<dbReference type="SUPFAM" id="SSF55729">
    <property type="entry name" value="Acyl-CoA N-acyltransferases (Nat)"/>
    <property type="match status" value="1"/>
</dbReference>
<dbReference type="GO" id="GO:0004343">
    <property type="term" value="F:glucosamine 6-phosphate N-acetyltransferase activity"/>
    <property type="evidence" value="ECO:0007669"/>
    <property type="project" value="TreeGrafter"/>
</dbReference>
<dbReference type="InterPro" id="IPR039143">
    <property type="entry name" value="GNPNAT1-like"/>
</dbReference>
<dbReference type="STRING" id="1035195.HMPREF9997_02528"/>
<proteinExistence type="predicted"/>
<dbReference type="Gene3D" id="3.40.630.30">
    <property type="match status" value="1"/>
</dbReference>
<dbReference type="AlphaFoldDB" id="L1M9Y2"/>
<dbReference type="OrthoDB" id="9796171at2"/>
<comment type="caution">
    <text evidence="2">The sequence shown here is derived from an EMBL/GenBank/DDBJ whole genome shotgun (WGS) entry which is preliminary data.</text>
</comment>
<dbReference type="CDD" id="cd04301">
    <property type="entry name" value="NAT_SF"/>
    <property type="match status" value="1"/>
</dbReference>
<dbReference type="InterPro" id="IPR000182">
    <property type="entry name" value="GNAT_dom"/>
</dbReference>
<dbReference type="PATRIC" id="fig|1035195.3.peg.2256"/>
<dbReference type="eggNOG" id="COG2153">
    <property type="taxonomic scope" value="Bacteria"/>
</dbReference>
<dbReference type="HOGENOM" id="CLU_056607_3_1_11"/>
<accession>L1M9Y2</accession>
<evidence type="ECO:0000313" key="2">
    <source>
        <dbReference type="EMBL" id="EKX87751.1"/>
    </source>
</evidence>
<protein>
    <submittedName>
        <fullName evidence="2">Acetyltransferase, GNAT family</fullName>
    </submittedName>
</protein>
<gene>
    <name evidence="2" type="ORF">HMPREF9997_02528</name>
</gene>
<keyword evidence="2" id="KW-0808">Transferase</keyword>
<keyword evidence="3" id="KW-1185">Reference proteome</keyword>
<reference evidence="2 3" key="1">
    <citation type="submission" date="2012-05" db="EMBL/GenBank/DDBJ databases">
        <authorList>
            <person name="Weinstock G."/>
            <person name="Sodergren E."/>
            <person name="Lobos E.A."/>
            <person name="Fulton L."/>
            <person name="Fulton R."/>
            <person name="Courtney L."/>
            <person name="Fronick C."/>
            <person name="O'Laughlin M."/>
            <person name="Godfrey J."/>
            <person name="Wilson R.M."/>
            <person name="Miner T."/>
            <person name="Farmer C."/>
            <person name="Delehaunty K."/>
            <person name="Cordes M."/>
            <person name="Minx P."/>
            <person name="Tomlinson C."/>
            <person name="Chen J."/>
            <person name="Wollam A."/>
            <person name="Pepin K.H."/>
            <person name="Bhonagiri V."/>
            <person name="Zhang X."/>
            <person name="Suruliraj S."/>
            <person name="Warren W."/>
            <person name="Mitreva M."/>
            <person name="Mardis E.R."/>
            <person name="Wilson R.K."/>
        </authorList>
    </citation>
    <scope>NUCLEOTIDE SEQUENCE [LARGE SCALE GENOMIC DNA]</scope>
    <source>
        <strain evidence="2 3">F0235</strain>
    </source>
</reference>
<name>L1M9Y2_9CORY</name>
<evidence type="ECO:0000313" key="3">
    <source>
        <dbReference type="Proteomes" id="UP000010445"/>
    </source>
</evidence>
<dbReference type="PANTHER" id="PTHR13355">
    <property type="entry name" value="GLUCOSAMINE 6-PHOSPHATE N-ACETYLTRANSFERASE"/>
    <property type="match status" value="1"/>
</dbReference>